<feature type="region of interest" description="Disordered" evidence="1">
    <location>
        <begin position="133"/>
        <end position="153"/>
    </location>
</feature>
<gene>
    <name evidence="3" type="ORF">H9892_05955</name>
</gene>
<evidence type="ECO:0000256" key="2">
    <source>
        <dbReference type="SAM" id="Phobius"/>
    </source>
</evidence>
<evidence type="ECO:0000313" key="4">
    <source>
        <dbReference type="Proteomes" id="UP000823990"/>
    </source>
</evidence>
<dbReference type="EMBL" id="DXHS01000095">
    <property type="protein sequence ID" value="HIW02865.1"/>
    <property type="molecule type" value="Genomic_DNA"/>
</dbReference>
<evidence type="ECO:0000256" key="1">
    <source>
        <dbReference type="SAM" id="MobiDB-lite"/>
    </source>
</evidence>
<keyword evidence="2" id="KW-1133">Transmembrane helix</keyword>
<keyword evidence="2" id="KW-0812">Transmembrane</keyword>
<name>A0A9D1Q1I3_9FIRM</name>
<dbReference type="AlphaFoldDB" id="A0A9D1Q1I3"/>
<reference evidence="3" key="2">
    <citation type="submission" date="2021-04" db="EMBL/GenBank/DDBJ databases">
        <authorList>
            <person name="Gilroy R."/>
        </authorList>
    </citation>
    <scope>NUCLEOTIDE SEQUENCE</scope>
    <source>
        <strain evidence="3">12435</strain>
    </source>
</reference>
<feature type="transmembrane region" description="Helical" evidence="2">
    <location>
        <begin position="66"/>
        <end position="85"/>
    </location>
</feature>
<protein>
    <submittedName>
        <fullName evidence="3">Uncharacterized protein</fullName>
    </submittedName>
</protein>
<proteinExistence type="predicted"/>
<dbReference type="Proteomes" id="UP000823990">
    <property type="component" value="Unassembled WGS sequence"/>
</dbReference>
<sequence>MSKKLLFKVLVALCFVAVAVVWLLSALNVIEVNMSWLIAIFAFALAALFIIYGFASKTVGVAKKLYIVFGGALAVAGVFALIGSFMDKENVARLVLPIIAIAVTVVVLLCILAVGGKKWDQADNENIGYKDYRTRKREEEERKRQENENEQDK</sequence>
<feature type="transmembrane region" description="Helical" evidence="2">
    <location>
        <begin position="91"/>
        <end position="114"/>
    </location>
</feature>
<evidence type="ECO:0000313" key="3">
    <source>
        <dbReference type="EMBL" id="HIW02865.1"/>
    </source>
</evidence>
<keyword evidence="2" id="KW-0472">Membrane</keyword>
<comment type="caution">
    <text evidence="3">The sequence shown here is derived from an EMBL/GenBank/DDBJ whole genome shotgun (WGS) entry which is preliminary data.</text>
</comment>
<reference evidence="3" key="1">
    <citation type="journal article" date="2021" name="PeerJ">
        <title>Extensive microbial diversity within the chicken gut microbiome revealed by metagenomics and culture.</title>
        <authorList>
            <person name="Gilroy R."/>
            <person name="Ravi A."/>
            <person name="Getino M."/>
            <person name="Pursley I."/>
            <person name="Horton D.L."/>
            <person name="Alikhan N.F."/>
            <person name="Baker D."/>
            <person name="Gharbi K."/>
            <person name="Hall N."/>
            <person name="Watson M."/>
            <person name="Adriaenssens E.M."/>
            <person name="Foster-Nyarko E."/>
            <person name="Jarju S."/>
            <person name="Secka A."/>
            <person name="Antonio M."/>
            <person name="Oren A."/>
            <person name="Chaudhuri R.R."/>
            <person name="La Ragione R."/>
            <person name="Hildebrand F."/>
            <person name="Pallen M.J."/>
        </authorList>
    </citation>
    <scope>NUCLEOTIDE SEQUENCE</scope>
    <source>
        <strain evidence="3">12435</strain>
    </source>
</reference>
<accession>A0A9D1Q1I3</accession>
<organism evidence="3 4">
    <name type="scientific">Candidatus Protoclostridium stercorigallinarum</name>
    <dbReference type="NCBI Taxonomy" id="2838741"/>
    <lineage>
        <taxon>Bacteria</taxon>
        <taxon>Bacillati</taxon>
        <taxon>Bacillota</taxon>
        <taxon>Clostridia</taxon>
        <taxon>Candidatus Protoclostridium</taxon>
    </lineage>
</organism>
<feature type="transmembrane region" description="Helical" evidence="2">
    <location>
        <begin position="36"/>
        <end position="54"/>
    </location>
</feature>